<dbReference type="CDD" id="cd06347">
    <property type="entry name" value="PBP1_ABC_LivK_ligand_binding-like"/>
    <property type="match status" value="1"/>
</dbReference>
<dbReference type="GO" id="GO:0006865">
    <property type="term" value="P:amino acid transport"/>
    <property type="evidence" value="ECO:0007669"/>
    <property type="project" value="UniProtKB-KW"/>
</dbReference>
<evidence type="ECO:0000256" key="1">
    <source>
        <dbReference type="ARBA" id="ARBA00010062"/>
    </source>
</evidence>
<organism evidence="7 8">
    <name type="scientific">Atopococcus tabaci</name>
    <dbReference type="NCBI Taxonomy" id="269774"/>
    <lineage>
        <taxon>Bacteria</taxon>
        <taxon>Bacillati</taxon>
        <taxon>Bacillota</taxon>
        <taxon>Bacilli</taxon>
        <taxon>Lactobacillales</taxon>
        <taxon>Carnobacteriaceae</taxon>
        <taxon>Atopococcus</taxon>
    </lineage>
</organism>
<evidence type="ECO:0000256" key="5">
    <source>
        <dbReference type="SAM" id="SignalP"/>
    </source>
</evidence>
<gene>
    <name evidence="7" type="ORF">Q4F26_01735</name>
</gene>
<dbReference type="SUPFAM" id="SSF53822">
    <property type="entry name" value="Periplasmic binding protein-like I"/>
    <property type="match status" value="1"/>
</dbReference>
<proteinExistence type="inferred from homology"/>
<feature type="signal peptide" evidence="5">
    <location>
        <begin position="1"/>
        <end position="20"/>
    </location>
</feature>
<evidence type="ECO:0000256" key="2">
    <source>
        <dbReference type="ARBA" id="ARBA00022448"/>
    </source>
</evidence>
<keyword evidence="4" id="KW-0029">Amino-acid transport</keyword>
<accession>A0AA43UBR1</accession>
<feature type="chain" id="PRO_5041371447" evidence="5">
    <location>
        <begin position="21"/>
        <end position="391"/>
    </location>
</feature>
<comment type="similarity">
    <text evidence="1">Belongs to the leucine-binding protein family.</text>
</comment>
<feature type="domain" description="Leucine-binding protein" evidence="6">
    <location>
        <begin position="38"/>
        <end position="380"/>
    </location>
</feature>
<dbReference type="InterPro" id="IPR051010">
    <property type="entry name" value="BCAA_transport"/>
</dbReference>
<dbReference type="PANTHER" id="PTHR30483:SF6">
    <property type="entry name" value="PERIPLASMIC BINDING PROTEIN OF ABC TRANSPORTER FOR NATURAL AMINO ACIDS"/>
    <property type="match status" value="1"/>
</dbReference>
<dbReference type="PRINTS" id="PR00337">
    <property type="entry name" value="LEUILEVALBP"/>
</dbReference>
<keyword evidence="3 5" id="KW-0732">Signal</keyword>
<dbReference type="Gene3D" id="3.40.50.2300">
    <property type="match status" value="2"/>
</dbReference>
<evidence type="ECO:0000259" key="6">
    <source>
        <dbReference type="Pfam" id="PF13458"/>
    </source>
</evidence>
<keyword evidence="2" id="KW-0813">Transport</keyword>
<evidence type="ECO:0000313" key="8">
    <source>
        <dbReference type="Proteomes" id="UP001171751"/>
    </source>
</evidence>
<dbReference type="InterPro" id="IPR000709">
    <property type="entry name" value="Leu_Ile_Val-bd"/>
</dbReference>
<name>A0AA43UBR1_9LACT</name>
<evidence type="ECO:0000256" key="4">
    <source>
        <dbReference type="ARBA" id="ARBA00022970"/>
    </source>
</evidence>
<dbReference type="PROSITE" id="PS51257">
    <property type="entry name" value="PROKAR_LIPOPROTEIN"/>
    <property type="match status" value="1"/>
</dbReference>
<sequence>MKNRLRQGLLGLLAGGALLAAGCSGGGTADINYDEADTIKLGSVFAQSGEVSAYGLPQAQAVQLAAEEINEAGGINGKQVEVVEYDYGSEDSEAATVTTRLATEDEVSVILGPDVSGAAVASLQVANQHEVPLLSPSASLDSFTESGDGSVIPYGWRIAYPDSYQGNALADFAATDLNAQTAAVLGDNSSDYAVGLVATFTEAFPGEVVASENFTAGETDFSAVLTNLRGQDFDILFIPGYYQEAGPIIKQAREMGITQPILGPDGFGNDSLYELAGASGLTDVYYTTQFSALSANEQVEAFMSNYKEKFDKEADMFAAMAYDGVYVAKEAIERAGSADPQAVNEALAETTDFDGVTGTFSFDEMHNPVKTVTIIEVQNGEDVEAHEVGAE</sequence>
<dbReference type="Pfam" id="PF13458">
    <property type="entry name" value="Peripla_BP_6"/>
    <property type="match status" value="1"/>
</dbReference>
<dbReference type="InterPro" id="IPR028082">
    <property type="entry name" value="Peripla_BP_I"/>
</dbReference>
<protein>
    <submittedName>
        <fullName evidence="7">ABC transporter substrate-binding protein</fullName>
    </submittedName>
</protein>
<evidence type="ECO:0000313" key="7">
    <source>
        <dbReference type="EMBL" id="MDO5457044.1"/>
    </source>
</evidence>
<dbReference type="EMBL" id="JAUNQW010000004">
    <property type="protein sequence ID" value="MDO5457044.1"/>
    <property type="molecule type" value="Genomic_DNA"/>
</dbReference>
<evidence type="ECO:0000256" key="3">
    <source>
        <dbReference type="ARBA" id="ARBA00022729"/>
    </source>
</evidence>
<dbReference type="Proteomes" id="UP001171751">
    <property type="component" value="Unassembled WGS sequence"/>
</dbReference>
<dbReference type="AlphaFoldDB" id="A0AA43UBR1"/>
<dbReference type="PANTHER" id="PTHR30483">
    <property type="entry name" value="LEUCINE-SPECIFIC-BINDING PROTEIN"/>
    <property type="match status" value="1"/>
</dbReference>
<keyword evidence="8" id="KW-1185">Reference proteome</keyword>
<reference evidence="7" key="1">
    <citation type="submission" date="2023-07" db="EMBL/GenBank/DDBJ databases">
        <title>Between Cages and Wild: Unraveling the Impact of Captivity on Animal Microbiomes and Antimicrobial Resistance.</title>
        <authorList>
            <person name="Schmartz G.P."/>
            <person name="Rehner J."/>
            <person name="Schuff M.J."/>
            <person name="Becker S.L."/>
            <person name="Kravczyk M."/>
            <person name="Gurevich A."/>
            <person name="Francke R."/>
            <person name="Mueller R."/>
            <person name="Keller V."/>
            <person name="Keller A."/>
        </authorList>
    </citation>
    <scope>NUCLEOTIDE SEQUENCE</scope>
    <source>
        <strain evidence="7">S39M_St_73</strain>
    </source>
</reference>
<dbReference type="InterPro" id="IPR028081">
    <property type="entry name" value="Leu-bd"/>
</dbReference>
<comment type="caution">
    <text evidence="7">The sequence shown here is derived from an EMBL/GenBank/DDBJ whole genome shotgun (WGS) entry which is preliminary data.</text>
</comment>